<gene>
    <name evidence="1" type="ORF">BDU57DRAFT_120250</name>
</gene>
<reference evidence="1" key="1">
    <citation type="journal article" date="2020" name="Stud. Mycol.">
        <title>101 Dothideomycetes genomes: a test case for predicting lifestyles and emergence of pathogens.</title>
        <authorList>
            <person name="Haridas S."/>
            <person name="Albert R."/>
            <person name="Binder M."/>
            <person name="Bloem J."/>
            <person name="Labutti K."/>
            <person name="Salamov A."/>
            <person name="Andreopoulos B."/>
            <person name="Baker S."/>
            <person name="Barry K."/>
            <person name="Bills G."/>
            <person name="Bluhm B."/>
            <person name="Cannon C."/>
            <person name="Castanera R."/>
            <person name="Culley D."/>
            <person name="Daum C."/>
            <person name="Ezra D."/>
            <person name="Gonzalez J."/>
            <person name="Henrissat B."/>
            <person name="Kuo A."/>
            <person name="Liang C."/>
            <person name="Lipzen A."/>
            <person name="Lutzoni F."/>
            <person name="Magnuson J."/>
            <person name="Mondo S."/>
            <person name="Nolan M."/>
            <person name="Ohm R."/>
            <person name="Pangilinan J."/>
            <person name="Park H.-J."/>
            <person name="Ramirez L."/>
            <person name="Alfaro M."/>
            <person name="Sun H."/>
            <person name="Tritt A."/>
            <person name="Yoshinaga Y."/>
            <person name="Zwiers L.-H."/>
            <person name="Turgeon B."/>
            <person name="Goodwin S."/>
            <person name="Spatafora J."/>
            <person name="Crous P."/>
            <person name="Grigoriev I."/>
        </authorList>
    </citation>
    <scope>NUCLEOTIDE SEQUENCE</scope>
    <source>
        <strain evidence="1">HMLAC05119</strain>
    </source>
</reference>
<protein>
    <submittedName>
        <fullName evidence="1">Uncharacterized protein</fullName>
    </submittedName>
</protein>
<sequence>MFPLPKVQTEMRHMEPMLGQRRVRMTTTRAEIFPFQDLSDIPVSFQYLQSLDRRLSRVAVRQQGCRPVKQAESRRCVLLILGCRSNSVPRLTRRTKPSPTSSICCAMCGWSVCQCEHKQFLWRGEKTEDNQATRRSCRRRPSTLCSALLCRSVPSAVSGSWAST</sequence>
<evidence type="ECO:0000313" key="1">
    <source>
        <dbReference type="EMBL" id="KAF1918775.1"/>
    </source>
</evidence>
<evidence type="ECO:0000313" key="2">
    <source>
        <dbReference type="Proteomes" id="UP000800096"/>
    </source>
</evidence>
<proteinExistence type="predicted"/>
<accession>A0A6A5QSY3</accession>
<keyword evidence="2" id="KW-1185">Reference proteome</keyword>
<dbReference type="AlphaFoldDB" id="A0A6A5QSY3"/>
<dbReference type="EMBL" id="ML979133">
    <property type="protein sequence ID" value="KAF1918775.1"/>
    <property type="molecule type" value="Genomic_DNA"/>
</dbReference>
<organism evidence="1 2">
    <name type="scientific">Ampelomyces quisqualis</name>
    <name type="common">Powdery mildew agent</name>
    <dbReference type="NCBI Taxonomy" id="50730"/>
    <lineage>
        <taxon>Eukaryota</taxon>
        <taxon>Fungi</taxon>
        <taxon>Dikarya</taxon>
        <taxon>Ascomycota</taxon>
        <taxon>Pezizomycotina</taxon>
        <taxon>Dothideomycetes</taxon>
        <taxon>Pleosporomycetidae</taxon>
        <taxon>Pleosporales</taxon>
        <taxon>Pleosporineae</taxon>
        <taxon>Phaeosphaeriaceae</taxon>
        <taxon>Ampelomyces</taxon>
    </lineage>
</organism>
<dbReference type="Proteomes" id="UP000800096">
    <property type="component" value="Unassembled WGS sequence"/>
</dbReference>
<name>A0A6A5QSY3_AMPQU</name>